<gene>
    <name evidence="1" type="ORF">PTRG_05618</name>
</gene>
<dbReference type="EMBL" id="DS231619">
    <property type="protein sequence ID" value="EDU48538.1"/>
    <property type="molecule type" value="Genomic_DNA"/>
</dbReference>
<reference evidence="2" key="1">
    <citation type="journal article" date="2013" name="G3 (Bethesda)">
        <title>Comparative genomics of a plant-pathogenic fungus, Pyrenophora tritici-repentis, reveals transduplication and the impact of repeat elements on pathogenicity and population divergence.</title>
        <authorList>
            <person name="Manning V.A."/>
            <person name="Pandelova I."/>
            <person name="Dhillon B."/>
            <person name="Wilhelm L.J."/>
            <person name="Goodwin S.B."/>
            <person name="Berlin A.M."/>
            <person name="Figueroa M."/>
            <person name="Freitag M."/>
            <person name="Hane J.K."/>
            <person name="Henrissat B."/>
            <person name="Holman W.H."/>
            <person name="Kodira C.D."/>
            <person name="Martin J."/>
            <person name="Oliver R.P."/>
            <person name="Robbertse B."/>
            <person name="Schackwitz W."/>
            <person name="Schwartz D.C."/>
            <person name="Spatafora J.W."/>
            <person name="Turgeon B.G."/>
            <person name="Yandava C."/>
            <person name="Young S."/>
            <person name="Zhou S."/>
            <person name="Zeng Q."/>
            <person name="Grigoriev I.V."/>
            <person name="Ma L.-J."/>
            <person name="Ciuffetti L.M."/>
        </authorList>
    </citation>
    <scope>NUCLEOTIDE SEQUENCE [LARGE SCALE GENOMIC DNA]</scope>
    <source>
        <strain evidence="2">Pt-1C-BFP</strain>
    </source>
</reference>
<dbReference type="Proteomes" id="UP000001471">
    <property type="component" value="Unassembled WGS sequence"/>
</dbReference>
<accession>B2W730</accession>
<evidence type="ECO:0000313" key="1">
    <source>
        <dbReference type="EMBL" id="EDU48538.1"/>
    </source>
</evidence>
<sequence length="55" mass="6572">MAQDRERQRNTARMYGLSCWRACGRLNAEAHTQRQARRLSARWALWTARQQLVLE</sequence>
<organism evidence="1 2">
    <name type="scientific">Pyrenophora tritici-repentis (strain Pt-1C-BFP)</name>
    <name type="common">Wheat tan spot fungus</name>
    <name type="synonym">Drechslera tritici-repentis</name>
    <dbReference type="NCBI Taxonomy" id="426418"/>
    <lineage>
        <taxon>Eukaryota</taxon>
        <taxon>Fungi</taxon>
        <taxon>Dikarya</taxon>
        <taxon>Ascomycota</taxon>
        <taxon>Pezizomycotina</taxon>
        <taxon>Dothideomycetes</taxon>
        <taxon>Pleosporomycetidae</taxon>
        <taxon>Pleosporales</taxon>
        <taxon>Pleosporineae</taxon>
        <taxon>Pleosporaceae</taxon>
        <taxon>Pyrenophora</taxon>
    </lineage>
</organism>
<dbReference type="HOGENOM" id="CLU_3033468_0_0_1"/>
<proteinExistence type="predicted"/>
<evidence type="ECO:0000313" key="2">
    <source>
        <dbReference type="Proteomes" id="UP000001471"/>
    </source>
</evidence>
<dbReference type="InParanoid" id="B2W730"/>
<name>B2W730_PYRTR</name>
<protein>
    <submittedName>
        <fullName evidence="1">Uncharacterized protein</fullName>
    </submittedName>
</protein>
<dbReference type="AlphaFoldDB" id="B2W730"/>